<keyword evidence="3" id="KW-0378">Hydrolase</keyword>
<dbReference type="Proteomes" id="UP000218767">
    <property type="component" value="Unassembled WGS sequence"/>
</dbReference>
<proteinExistence type="predicted"/>
<keyword evidence="1" id="KW-0732">Signal</keyword>
<feature type="signal peptide" evidence="1">
    <location>
        <begin position="1"/>
        <end position="28"/>
    </location>
</feature>
<feature type="chain" id="PRO_5012652928" evidence="1">
    <location>
        <begin position="29"/>
        <end position="330"/>
    </location>
</feature>
<dbReference type="SUPFAM" id="SSF56281">
    <property type="entry name" value="Metallo-hydrolase/oxidoreductase"/>
    <property type="match status" value="1"/>
</dbReference>
<accession>A0A2A4WYH3</accession>
<dbReference type="GO" id="GO:0016740">
    <property type="term" value="F:transferase activity"/>
    <property type="evidence" value="ECO:0007669"/>
    <property type="project" value="TreeGrafter"/>
</dbReference>
<dbReference type="InterPro" id="IPR036866">
    <property type="entry name" value="RibonucZ/Hydroxyglut_hydro"/>
</dbReference>
<dbReference type="PANTHER" id="PTHR13754:SF13">
    <property type="entry name" value="METALLO-BETA-LACTAMASE SUPERFAMILY PROTEIN (AFU_ORTHOLOGUE AFUA_3G07630)"/>
    <property type="match status" value="1"/>
</dbReference>
<dbReference type="InterPro" id="IPR001279">
    <property type="entry name" value="Metallo-B-lactamas"/>
</dbReference>
<protein>
    <submittedName>
        <fullName evidence="3">MBL fold metallo-hydrolase</fullName>
    </submittedName>
</protein>
<dbReference type="Pfam" id="PF00753">
    <property type="entry name" value="Lactamase_B"/>
    <property type="match status" value="1"/>
</dbReference>
<name>A0A2A4WYH3_9GAMM</name>
<dbReference type="Gene3D" id="3.60.15.10">
    <property type="entry name" value="Ribonuclease Z/Hydroxyacylglutathione hydrolase-like"/>
    <property type="match status" value="1"/>
</dbReference>
<dbReference type="AlphaFoldDB" id="A0A2A4WYH3"/>
<organism evidence="3 4">
    <name type="scientific">SAR86 cluster bacterium</name>
    <dbReference type="NCBI Taxonomy" id="2030880"/>
    <lineage>
        <taxon>Bacteria</taxon>
        <taxon>Pseudomonadati</taxon>
        <taxon>Pseudomonadota</taxon>
        <taxon>Gammaproteobacteria</taxon>
        <taxon>SAR86 cluster</taxon>
    </lineage>
</organism>
<evidence type="ECO:0000256" key="1">
    <source>
        <dbReference type="SAM" id="SignalP"/>
    </source>
</evidence>
<dbReference type="InterPro" id="IPR052926">
    <property type="entry name" value="Metallo-beta-lactamase_dom"/>
</dbReference>
<dbReference type="GO" id="GO:0016787">
    <property type="term" value="F:hydrolase activity"/>
    <property type="evidence" value="ECO:0007669"/>
    <property type="project" value="UniProtKB-KW"/>
</dbReference>
<dbReference type="EMBL" id="NVUL01000077">
    <property type="protein sequence ID" value="PCI75350.1"/>
    <property type="molecule type" value="Genomic_DNA"/>
</dbReference>
<evidence type="ECO:0000313" key="4">
    <source>
        <dbReference type="Proteomes" id="UP000218767"/>
    </source>
</evidence>
<reference evidence="4" key="1">
    <citation type="submission" date="2017-08" db="EMBL/GenBank/DDBJ databases">
        <title>A dynamic microbial community with high functional redundancy inhabits the cold, oxic subseafloor aquifer.</title>
        <authorList>
            <person name="Tully B.J."/>
            <person name="Wheat C.G."/>
            <person name="Glazer B.T."/>
            <person name="Huber J.A."/>
        </authorList>
    </citation>
    <scope>NUCLEOTIDE SEQUENCE [LARGE SCALE GENOMIC DNA]</scope>
</reference>
<feature type="domain" description="Metallo-beta-lactamase" evidence="2">
    <location>
        <begin position="58"/>
        <end position="114"/>
    </location>
</feature>
<evidence type="ECO:0000259" key="2">
    <source>
        <dbReference type="Pfam" id="PF00753"/>
    </source>
</evidence>
<comment type="caution">
    <text evidence="3">The sequence shown here is derived from an EMBL/GenBank/DDBJ whole genome shotgun (WGS) entry which is preliminary data.</text>
</comment>
<sequence>MKTTTNRFSALNLLIGLSALFLSLPSTAAQDVVASDVKVTVLSSNLANGAAVGEWGLSALVEVDGNCILFDAGRYPDTVIRNAAVLNVDLSCVTDVVFSHFHFDHTTGLLPLLDNLREINPEAIQRIHVADGFFSSRRRANSGSDAESNQMIALRDSIEAQGVEFLIHAEATEIFPAVWVSGPVERRHPEQNYSANLNVAMDGEWVRDFVPESQALVVRTDEGPIVLLGCGHSGVVNALDHIQDTIQDEAVHALMGGLHLFAADDETLDWTAARLLEIGVENLMAGHCTGIEPLMRLRAGLNLDRSTAVVGAVGSSFVLGEGIHPTVIAM</sequence>
<dbReference type="InterPro" id="IPR041712">
    <property type="entry name" value="DHPS-like_MBL-fold"/>
</dbReference>
<gene>
    <name evidence="3" type="ORF">COB20_13170</name>
</gene>
<dbReference type="CDD" id="cd07713">
    <property type="entry name" value="DHPS-like_MBL-fold"/>
    <property type="match status" value="1"/>
</dbReference>
<dbReference type="PANTHER" id="PTHR13754">
    <property type="entry name" value="METALLO-BETA-LACTAMASE SUPERFAMILY PROTEIN"/>
    <property type="match status" value="1"/>
</dbReference>
<evidence type="ECO:0000313" key="3">
    <source>
        <dbReference type="EMBL" id="PCI75350.1"/>
    </source>
</evidence>